<gene>
    <name evidence="3" type="primary">LOC120280378</name>
</gene>
<evidence type="ECO:0000313" key="2">
    <source>
        <dbReference type="Proteomes" id="UP001515500"/>
    </source>
</evidence>
<dbReference type="Pfam" id="PF01398">
    <property type="entry name" value="JAB"/>
    <property type="match status" value="1"/>
</dbReference>
<dbReference type="SMART" id="SM00232">
    <property type="entry name" value="JAB_MPN"/>
    <property type="match status" value="1"/>
</dbReference>
<name>A0AB40CX83_DIOCR</name>
<dbReference type="RefSeq" id="XP_039143180.1">
    <property type="nucleotide sequence ID" value="XM_039287246.1"/>
</dbReference>
<proteinExistence type="predicted"/>
<organism evidence="2 3">
    <name type="scientific">Dioscorea cayennensis subsp. rotundata</name>
    <name type="common">White Guinea yam</name>
    <name type="synonym">Dioscorea rotundata</name>
    <dbReference type="NCBI Taxonomy" id="55577"/>
    <lineage>
        <taxon>Eukaryota</taxon>
        <taxon>Viridiplantae</taxon>
        <taxon>Streptophyta</taxon>
        <taxon>Embryophyta</taxon>
        <taxon>Tracheophyta</taxon>
        <taxon>Spermatophyta</taxon>
        <taxon>Magnoliopsida</taxon>
        <taxon>Liliopsida</taxon>
        <taxon>Dioscoreales</taxon>
        <taxon>Dioscoreaceae</taxon>
        <taxon>Dioscorea</taxon>
    </lineage>
</organism>
<dbReference type="PANTHER" id="PTHR10410">
    <property type="entry name" value="EUKARYOTIC TRANSLATION INITIATION FACTOR 3 -RELATED"/>
    <property type="match status" value="1"/>
</dbReference>
<reference evidence="3" key="2">
    <citation type="submission" date="2025-08" db="UniProtKB">
        <authorList>
            <consortium name="RefSeq"/>
        </authorList>
    </citation>
    <scope>IDENTIFICATION</scope>
</reference>
<protein>
    <submittedName>
        <fullName evidence="3">Lys-63-specific deubiquitinase BRCC36-like</fullName>
    </submittedName>
</protein>
<sequence length="292" mass="32759">MSLTGVGMSEEVWLTRITHPLSTETKEIMGLLRGDIKYSNGGNTTFLIWGVSLQMRSDHRKDRVKTNPELLAAASLQDEKMTLTTGRTTQVIGWYHPHPHITILPTHVDVRTQAMYQLLDAGSIRLILSCFSKDAQKVGRIQVIAFQSLNRKEMHVTPFSTRKQRDRGNSLVAYTGDSTFDTIADTDSMDMTPSIADAVIDDLGWDRDVVLAMAGTALGLRKQRRRSGGGTLQWWVLVRCSQGSEFGFPLCKMDEEEKNDEIEGESDVDDDSELGLNLDPRFLFQARKSSFD</sequence>
<dbReference type="AlphaFoldDB" id="A0AB40CX83"/>
<dbReference type="SUPFAM" id="SSF102712">
    <property type="entry name" value="JAB1/MPN domain"/>
    <property type="match status" value="1"/>
</dbReference>
<dbReference type="InterPro" id="IPR000555">
    <property type="entry name" value="JAMM/MPN+_dom"/>
</dbReference>
<dbReference type="GeneID" id="120280378"/>
<reference evidence="2" key="1">
    <citation type="submission" date="2025-05" db="UniProtKB">
        <authorList>
            <consortium name="RefSeq"/>
        </authorList>
    </citation>
    <scope>NUCLEOTIDE SEQUENCE [LARGE SCALE GENOMIC DNA]</scope>
</reference>
<dbReference type="GO" id="GO:0008237">
    <property type="term" value="F:metallopeptidase activity"/>
    <property type="evidence" value="ECO:0007669"/>
    <property type="project" value="InterPro"/>
</dbReference>
<keyword evidence="2" id="KW-1185">Reference proteome</keyword>
<evidence type="ECO:0000313" key="3">
    <source>
        <dbReference type="RefSeq" id="XP_039143180.1"/>
    </source>
</evidence>
<feature type="domain" description="MPN" evidence="1">
    <location>
        <begin position="6"/>
        <end position="152"/>
    </location>
</feature>
<dbReference type="InterPro" id="IPR037518">
    <property type="entry name" value="MPN"/>
</dbReference>
<evidence type="ECO:0000259" key="1">
    <source>
        <dbReference type="PROSITE" id="PS50249"/>
    </source>
</evidence>
<dbReference type="PROSITE" id="PS50249">
    <property type="entry name" value="MPN"/>
    <property type="match status" value="1"/>
</dbReference>
<dbReference type="Gene3D" id="3.40.140.10">
    <property type="entry name" value="Cytidine Deaminase, domain 2"/>
    <property type="match status" value="1"/>
</dbReference>
<dbReference type="Proteomes" id="UP001515500">
    <property type="component" value="Chromosome 1"/>
</dbReference>
<accession>A0AB40CX83</accession>
<dbReference type="InterPro" id="IPR050242">
    <property type="entry name" value="JAMM_MPN+_peptidase_M67A"/>
</dbReference>